<dbReference type="CDD" id="cd01647">
    <property type="entry name" value="RT_LTR"/>
    <property type="match status" value="1"/>
</dbReference>
<dbReference type="GO" id="GO:0071897">
    <property type="term" value="P:DNA biosynthetic process"/>
    <property type="evidence" value="ECO:0007669"/>
    <property type="project" value="UniProtKB-ARBA"/>
</dbReference>
<feature type="compositionally biased region" description="Polar residues" evidence="1">
    <location>
        <begin position="216"/>
        <end position="225"/>
    </location>
</feature>
<dbReference type="Proteomes" id="UP000886998">
    <property type="component" value="Unassembled WGS sequence"/>
</dbReference>
<dbReference type="InterPro" id="IPR043502">
    <property type="entry name" value="DNA/RNA_pol_sf"/>
</dbReference>
<sequence>MARPGSSFTPTHLGHEDNLEVRHRLRANTLQWRSYRFNFPHHEVGGAAVLEGLQEVYFSGSENVEDFIEGLDNQIKLLEIPSDLACAYLKGHLLGRARDWYKIFGSALVQNTDTDFAQLKAALTKNFPVVRNRKDLESQFYASQQNRDQDPTDFIYDQLKVHKKLGLSMPKEALVDHIFVRLEPQVQDYVEVRNPKTTAQLLEVLAKFEETYSCKNMQGSRNSGNVERRGWNKSRRSNQDVRQRNWRNSEVLHKPSNGRNNYRGNYESGRQRNQWFESRNELNRDDQKFDREYQSGNRVQYENFSRGNRRNRGSSTNFSRGNQRQGGRLNILKVRDGQNDQSQSIKEVPIKLSATCISPVELPYVLILLNETFTKALWDTGAEKSFISEDIYRKYLFYKQGKKSRAQVIMTQGATCRNVEKINGLPPDNPEVYRFAVDHRKLNAITKYPRYPLPLIDDLITNIPHTTIMLSLDLRSGYFQLAVNPSDIVKTAFVTKNGTYAFRRMPFGLSGTAPVFQKAIDIILKPVIGRFVNVYMENVIISSP</sequence>
<proteinExistence type="predicted"/>
<dbReference type="Gene3D" id="3.10.10.10">
    <property type="entry name" value="HIV Type 1 Reverse Transcriptase, subunit A, domain 1"/>
    <property type="match status" value="1"/>
</dbReference>
<dbReference type="Pfam" id="PF00078">
    <property type="entry name" value="RVT_1"/>
    <property type="match status" value="1"/>
</dbReference>
<dbReference type="SUPFAM" id="SSF56672">
    <property type="entry name" value="DNA/RNA polymerases"/>
    <property type="match status" value="1"/>
</dbReference>
<protein>
    <recommendedName>
        <fullName evidence="2">Reverse transcriptase domain-containing protein</fullName>
    </recommendedName>
</protein>
<feature type="compositionally biased region" description="Low complexity" evidence="1">
    <location>
        <begin position="313"/>
        <end position="322"/>
    </location>
</feature>
<evidence type="ECO:0000313" key="4">
    <source>
        <dbReference type="Proteomes" id="UP000886998"/>
    </source>
</evidence>
<keyword evidence="4" id="KW-1185">Reference proteome</keyword>
<reference evidence="3" key="1">
    <citation type="submission" date="2020-08" db="EMBL/GenBank/DDBJ databases">
        <title>Multicomponent nature underlies the extraordinary mechanical properties of spider dragline silk.</title>
        <authorList>
            <person name="Kono N."/>
            <person name="Nakamura H."/>
            <person name="Mori M."/>
            <person name="Yoshida Y."/>
            <person name="Ohtoshi R."/>
            <person name="Malay A.D."/>
            <person name="Moran D.A.P."/>
            <person name="Tomita M."/>
            <person name="Numata K."/>
            <person name="Arakawa K."/>
        </authorList>
    </citation>
    <scope>NUCLEOTIDE SEQUENCE</scope>
</reference>
<dbReference type="OrthoDB" id="6468149at2759"/>
<name>A0A8X6X327_9ARAC</name>
<dbReference type="PANTHER" id="PTHR24559">
    <property type="entry name" value="TRANSPOSON TY3-I GAG-POL POLYPROTEIN"/>
    <property type="match status" value="1"/>
</dbReference>
<feature type="region of interest" description="Disordered" evidence="1">
    <location>
        <begin position="286"/>
        <end position="329"/>
    </location>
</feature>
<comment type="caution">
    <text evidence="3">The sequence shown here is derived from an EMBL/GenBank/DDBJ whole genome shotgun (WGS) entry which is preliminary data.</text>
</comment>
<dbReference type="AlphaFoldDB" id="A0A8X6X327"/>
<feature type="domain" description="Reverse transcriptase" evidence="2">
    <location>
        <begin position="431"/>
        <end position="543"/>
    </location>
</feature>
<dbReference type="Gene3D" id="3.30.70.270">
    <property type="match status" value="1"/>
</dbReference>
<dbReference type="InterPro" id="IPR000477">
    <property type="entry name" value="RT_dom"/>
</dbReference>
<evidence type="ECO:0000259" key="2">
    <source>
        <dbReference type="Pfam" id="PF00078"/>
    </source>
</evidence>
<gene>
    <name evidence="3" type="primary">NCL1_59947</name>
    <name evidence="3" type="ORF">TNIN_18101</name>
</gene>
<accession>A0A8X6X327</accession>
<feature type="region of interest" description="Disordered" evidence="1">
    <location>
        <begin position="216"/>
        <end position="269"/>
    </location>
</feature>
<evidence type="ECO:0000256" key="1">
    <source>
        <dbReference type="SAM" id="MobiDB-lite"/>
    </source>
</evidence>
<organism evidence="3 4">
    <name type="scientific">Trichonephila inaurata madagascariensis</name>
    <dbReference type="NCBI Taxonomy" id="2747483"/>
    <lineage>
        <taxon>Eukaryota</taxon>
        <taxon>Metazoa</taxon>
        <taxon>Ecdysozoa</taxon>
        <taxon>Arthropoda</taxon>
        <taxon>Chelicerata</taxon>
        <taxon>Arachnida</taxon>
        <taxon>Araneae</taxon>
        <taxon>Araneomorphae</taxon>
        <taxon>Entelegynae</taxon>
        <taxon>Araneoidea</taxon>
        <taxon>Nephilidae</taxon>
        <taxon>Trichonephila</taxon>
        <taxon>Trichonephila inaurata</taxon>
    </lineage>
</organism>
<dbReference type="InterPro" id="IPR053134">
    <property type="entry name" value="RNA-dir_DNA_polymerase"/>
</dbReference>
<dbReference type="PANTHER" id="PTHR24559:SF444">
    <property type="entry name" value="REVERSE TRANSCRIPTASE DOMAIN-CONTAINING PROTEIN"/>
    <property type="match status" value="1"/>
</dbReference>
<evidence type="ECO:0000313" key="3">
    <source>
        <dbReference type="EMBL" id="GFY46063.1"/>
    </source>
</evidence>
<dbReference type="InterPro" id="IPR043128">
    <property type="entry name" value="Rev_trsase/Diguanyl_cyclase"/>
</dbReference>
<dbReference type="EMBL" id="BMAV01005186">
    <property type="protein sequence ID" value="GFY46063.1"/>
    <property type="molecule type" value="Genomic_DNA"/>
</dbReference>